<dbReference type="OrthoDB" id="5545891at2759"/>
<organism evidence="1 2">
    <name type="scientific">Smittium culicis</name>
    <dbReference type="NCBI Taxonomy" id="133412"/>
    <lineage>
        <taxon>Eukaryota</taxon>
        <taxon>Fungi</taxon>
        <taxon>Fungi incertae sedis</taxon>
        <taxon>Zoopagomycota</taxon>
        <taxon>Kickxellomycotina</taxon>
        <taxon>Harpellomycetes</taxon>
        <taxon>Harpellales</taxon>
        <taxon>Legeriomycetaceae</taxon>
        <taxon>Smittium</taxon>
    </lineage>
</organism>
<name>A0A1R1XEW1_9FUNG</name>
<dbReference type="AlphaFoldDB" id="A0A1R1XEW1"/>
<dbReference type="Proteomes" id="UP000187283">
    <property type="component" value="Unassembled WGS sequence"/>
</dbReference>
<sequence length="231" mass="26057">MEVQELRKERALPRDVDMQEVDENYVTRPPIVDLKVPQELIDIMPHIEEDFYKSIGCEEETKEVIQACPRGSTMNYSPPPLNENITSAAKKTDATLYGIQIALAQATRPLDNFVYRKYREDAECAKEDEGVALASAMRLILTNIATNISQNRMENVYQAMSIPVKPQQLGGGNNDKTIIRPRTIGQGDRYNKASQKDQASKILSEAQAIRSIPKSSQYHRNGADSTIWPKF</sequence>
<evidence type="ECO:0000313" key="1">
    <source>
        <dbReference type="EMBL" id="OMJ13136.1"/>
    </source>
</evidence>
<protein>
    <submittedName>
        <fullName evidence="1">Uncharacterized protein</fullName>
    </submittedName>
</protein>
<evidence type="ECO:0000313" key="2">
    <source>
        <dbReference type="Proteomes" id="UP000187283"/>
    </source>
</evidence>
<proteinExistence type="predicted"/>
<accession>A0A1R1XEW1</accession>
<gene>
    <name evidence="1" type="ORF">AYI70_g8690</name>
</gene>
<keyword evidence="2" id="KW-1185">Reference proteome</keyword>
<dbReference type="EMBL" id="LSSN01003617">
    <property type="protein sequence ID" value="OMJ13136.1"/>
    <property type="molecule type" value="Genomic_DNA"/>
</dbReference>
<comment type="caution">
    <text evidence="1">The sequence shown here is derived from an EMBL/GenBank/DDBJ whole genome shotgun (WGS) entry which is preliminary data.</text>
</comment>
<reference evidence="1 2" key="1">
    <citation type="submission" date="2017-01" db="EMBL/GenBank/DDBJ databases">
        <authorList>
            <person name="Mah S.A."/>
            <person name="Swanson W.J."/>
            <person name="Moy G.W."/>
            <person name="Vacquier V.D."/>
        </authorList>
    </citation>
    <scope>NUCLEOTIDE SEQUENCE [LARGE SCALE GENOMIC DNA]</scope>
    <source>
        <strain evidence="1 2">GSMNP</strain>
    </source>
</reference>